<gene>
    <name evidence="1" type="ORF">BN9_131820</name>
</gene>
<name>A0A024FY72_9STRA</name>
<dbReference type="Proteomes" id="UP000053237">
    <property type="component" value="Unassembled WGS sequence"/>
</dbReference>
<reference evidence="1 2" key="1">
    <citation type="submission" date="2012-05" db="EMBL/GenBank/DDBJ databases">
        <title>Recombination and specialization in a pathogen metapopulation.</title>
        <authorList>
            <person name="Gardiner A."/>
            <person name="Kemen E."/>
            <person name="Schultz-Larsen T."/>
            <person name="MacLean D."/>
            <person name="Van Oosterhout C."/>
            <person name="Jones J.D.G."/>
        </authorList>
    </citation>
    <scope>NUCLEOTIDE SEQUENCE [LARGE SCALE GENOMIC DNA]</scope>
    <source>
        <strain evidence="1 2">Ac Nc2</strain>
    </source>
</reference>
<sequence>MTPTDTTHPVLGAKRNSCFSGLGSHVVFMGSRYEKEESNLALRWAQTMRMISHIYISIIDARVYVHLMDIIITKLRVDEIEKAIDISLSGRRHHDGKFSNRQDYHIYRANGS</sequence>
<dbReference type="InParanoid" id="A0A024FY72"/>
<accession>A0A024FY72</accession>
<keyword evidence="2" id="KW-1185">Reference proteome</keyword>
<dbReference type="EMBL" id="CAIX01001325">
    <property type="protein sequence ID" value="CCI11609.1"/>
    <property type="molecule type" value="Genomic_DNA"/>
</dbReference>
<protein>
    <submittedName>
        <fullName evidence="1">Uncharacterized protein</fullName>
    </submittedName>
</protein>
<evidence type="ECO:0000313" key="2">
    <source>
        <dbReference type="Proteomes" id="UP000053237"/>
    </source>
</evidence>
<evidence type="ECO:0000313" key="1">
    <source>
        <dbReference type="EMBL" id="CCI11609.1"/>
    </source>
</evidence>
<dbReference type="AlphaFoldDB" id="A0A024FY72"/>
<comment type="caution">
    <text evidence="1">The sequence shown here is derived from an EMBL/GenBank/DDBJ whole genome shotgun (WGS) entry which is preliminary data.</text>
</comment>
<organism evidence="1 2">
    <name type="scientific">Albugo candida</name>
    <dbReference type="NCBI Taxonomy" id="65357"/>
    <lineage>
        <taxon>Eukaryota</taxon>
        <taxon>Sar</taxon>
        <taxon>Stramenopiles</taxon>
        <taxon>Oomycota</taxon>
        <taxon>Peronosporomycetes</taxon>
        <taxon>Albuginales</taxon>
        <taxon>Albuginaceae</taxon>
        <taxon>Albugo</taxon>
    </lineage>
</organism>
<proteinExistence type="predicted"/>